<dbReference type="PANTHER" id="PTHR33681">
    <property type="entry name" value="BINDING PROTEIN, PUTATIVE, EXPRESSED-RELATED"/>
    <property type="match status" value="1"/>
</dbReference>
<dbReference type="PANTHER" id="PTHR33681:SF4">
    <property type="entry name" value="OS12G0171100 PROTEIN"/>
    <property type="match status" value="1"/>
</dbReference>
<organism evidence="1 2">
    <name type="scientific">Daucus carota subsp. sativus</name>
    <name type="common">Carrot</name>
    <dbReference type="NCBI Taxonomy" id="79200"/>
    <lineage>
        <taxon>Eukaryota</taxon>
        <taxon>Viridiplantae</taxon>
        <taxon>Streptophyta</taxon>
        <taxon>Embryophyta</taxon>
        <taxon>Tracheophyta</taxon>
        <taxon>Spermatophyta</taxon>
        <taxon>Magnoliopsida</taxon>
        <taxon>eudicotyledons</taxon>
        <taxon>Gunneridae</taxon>
        <taxon>Pentapetalae</taxon>
        <taxon>asterids</taxon>
        <taxon>campanulids</taxon>
        <taxon>Apiales</taxon>
        <taxon>Apiaceae</taxon>
        <taxon>Apioideae</taxon>
        <taxon>Scandiceae</taxon>
        <taxon>Daucinae</taxon>
        <taxon>Daucus</taxon>
        <taxon>Daucus sect. Daucus</taxon>
    </lineage>
</organism>
<sequence>MFHIVAVDPTAGYTSLPLDESNFDIQRPYNYINVVHKMWMCRTDKPHSSHSPDSHTNPHPGETLKLIIKYTPGYDFSIGVWQFSGHGYVPKGTSGECIIQIFGVSPHATTLMLRTYKGPLSPHFFKCGVSPQDDDSHYLDSHWKNIKIFKKN</sequence>
<protein>
    <submittedName>
        <fullName evidence="1">Uncharacterized protein</fullName>
    </submittedName>
</protein>
<dbReference type="Proteomes" id="UP000077755">
    <property type="component" value="Chromosome 5"/>
</dbReference>
<reference evidence="1" key="2">
    <citation type="submission" date="2022-03" db="EMBL/GenBank/DDBJ databases">
        <title>Draft title - Genomic analysis of global carrot germplasm unveils the trajectory of domestication and the origin of high carotenoid orange carrot.</title>
        <authorList>
            <person name="Iorizzo M."/>
            <person name="Ellison S."/>
            <person name="Senalik D."/>
            <person name="Macko-Podgorni A."/>
            <person name="Grzebelus D."/>
            <person name="Bostan H."/>
            <person name="Rolling W."/>
            <person name="Curaba J."/>
            <person name="Simon P."/>
        </authorList>
    </citation>
    <scope>NUCLEOTIDE SEQUENCE</scope>
    <source>
        <tissue evidence="1">Leaf</tissue>
    </source>
</reference>
<accession>A0AAF0X1N6</accession>
<evidence type="ECO:0000313" key="1">
    <source>
        <dbReference type="EMBL" id="WOG99759.1"/>
    </source>
</evidence>
<proteinExistence type="predicted"/>
<dbReference type="AlphaFoldDB" id="A0AAF0X1N6"/>
<name>A0AAF0X1N6_DAUCS</name>
<evidence type="ECO:0000313" key="2">
    <source>
        <dbReference type="Proteomes" id="UP000077755"/>
    </source>
</evidence>
<gene>
    <name evidence="1" type="ORF">DCAR_0519114</name>
</gene>
<keyword evidence="2" id="KW-1185">Reference proteome</keyword>
<dbReference type="EMBL" id="CP093347">
    <property type="protein sequence ID" value="WOG99759.1"/>
    <property type="molecule type" value="Genomic_DNA"/>
</dbReference>
<reference evidence="1" key="1">
    <citation type="journal article" date="2016" name="Nat. Genet.">
        <title>A high-quality carrot genome assembly provides new insights into carotenoid accumulation and asterid genome evolution.</title>
        <authorList>
            <person name="Iorizzo M."/>
            <person name="Ellison S."/>
            <person name="Senalik D."/>
            <person name="Zeng P."/>
            <person name="Satapoomin P."/>
            <person name="Huang J."/>
            <person name="Bowman M."/>
            <person name="Iovene M."/>
            <person name="Sanseverino W."/>
            <person name="Cavagnaro P."/>
            <person name="Yildiz M."/>
            <person name="Macko-Podgorni A."/>
            <person name="Moranska E."/>
            <person name="Grzebelus E."/>
            <person name="Grzebelus D."/>
            <person name="Ashrafi H."/>
            <person name="Zheng Z."/>
            <person name="Cheng S."/>
            <person name="Spooner D."/>
            <person name="Van Deynze A."/>
            <person name="Simon P."/>
        </authorList>
    </citation>
    <scope>NUCLEOTIDE SEQUENCE</scope>
    <source>
        <tissue evidence="1">Leaf</tissue>
    </source>
</reference>